<name>A0A1H5LIP2_9FLAO</name>
<dbReference type="EMBL" id="FNUG01000002">
    <property type="protein sequence ID" value="SEE76916.1"/>
    <property type="molecule type" value="Genomic_DNA"/>
</dbReference>
<reference evidence="1 2" key="1">
    <citation type="submission" date="2016-10" db="EMBL/GenBank/DDBJ databases">
        <authorList>
            <person name="de Groot N.N."/>
        </authorList>
    </citation>
    <scope>NUCLEOTIDE SEQUENCE [LARGE SCALE GENOMIC DNA]</scope>
    <source>
        <strain evidence="1 2">DSM 23553</strain>
    </source>
</reference>
<dbReference type="Proteomes" id="UP000199448">
    <property type="component" value="Unassembled WGS sequence"/>
</dbReference>
<dbReference type="RefSeq" id="WP_093112632.1">
    <property type="nucleotide sequence ID" value="NZ_FNGG01000002.1"/>
</dbReference>
<proteinExistence type="predicted"/>
<accession>A0A1H5LIP2</accession>
<dbReference type="OrthoDB" id="8418771at2"/>
<evidence type="ECO:0000313" key="1">
    <source>
        <dbReference type="EMBL" id="SEE76916.1"/>
    </source>
</evidence>
<dbReference type="AlphaFoldDB" id="A0A1H5LIP2"/>
<dbReference type="STRING" id="390640.SAMN04488034_102304"/>
<evidence type="ECO:0000313" key="2">
    <source>
        <dbReference type="Proteomes" id="UP000199448"/>
    </source>
</evidence>
<organism evidence="1 2">
    <name type="scientific">Salinimicrobium catena</name>
    <dbReference type="NCBI Taxonomy" id="390640"/>
    <lineage>
        <taxon>Bacteria</taxon>
        <taxon>Pseudomonadati</taxon>
        <taxon>Bacteroidota</taxon>
        <taxon>Flavobacteriia</taxon>
        <taxon>Flavobacteriales</taxon>
        <taxon>Flavobacteriaceae</taxon>
        <taxon>Salinimicrobium</taxon>
    </lineage>
</organism>
<keyword evidence="2" id="KW-1185">Reference proteome</keyword>
<gene>
    <name evidence="1" type="ORF">SAMN04488034_102304</name>
</gene>
<sequence>MKQKGTLSETINMLRTEEGYDEDFNLLDEHLEIKSKSEKLGPDDFTVDQVFRFEGESNPSDNAILYAITTSSGHKGVLVDGYGYSSGQVSDEMMAKLNAKKNRPISD</sequence>
<evidence type="ECO:0008006" key="3">
    <source>
        <dbReference type="Google" id="ProtNLM"/>
    </source>
</evidence>
<protein>
    <recommendedName>
        <fullName evidence="3">Phosphoribosylpyrophosphate synthetase</fullName>
    </recommendedName>
</protein>